<feature type="region of interest" description="Disordered" evidence="1">
    <location>
        <begin position="90"/>
        <end position="143"/>
    </location>
</feature>
<evidence type="ECO:0000256" key="2">
    <source>
        <dbReference type="SAM" id="Phobius"/>
    </source>
</evidence>
<organism evidence="3 4">
    <name type="scientific">Helicoverpa armigera</name>
    <name type="common">Cotton bollworm</name>
    <name type="synonym">Heliothis armigera</name>
    <dbReference type="NCBI Taxonomy" id="29058"/>
    <lineage>
        <taxon>Eukaryota</taxon>
        <taxon>Metazoa</taxon>
        <taxon>Ecdysozoa</taxon>
        <taxon>Arthropoda</taxon>
        <taxon>Hexapoda</taxon>
        <taxon>Insecta</taxon>
        <taxon>Pterygota</taxon>
        <taxon>Neoptera</taxon>
        <taxon>Endopterygota</taxon>
        <taxon>Lepidoptera</taxon>
        <taxon>Glossata</taxon>
        <taxon>Ditrysia</taxon>
        <taxon>Noctuoidea</taxon>
        <taxon>Noctuidae</taxon>
        <taxon>Heliothinae</taxon>
        <taxon>Helicoverpa</taxon>
    </lineage>
</organism>
<evidence type="ECO:0000313" key="3">
    <source>
        <dbReference type="EMBL" id="PZC70953.1"/>
    </source>
</evidence>
<keyword evidence="2" id="KW-0812">Transmembrane</keyword>
<name>A0A2W1BH00_HELAM</name>
<dbReference type="Proteomes" id="UP000249218">
    <property type="component" value="Unassembled WGS sequence"/>
</dbReference>
<evidence type="ECO:0000313" key="4">
    <source>
        <dbReference type="Proteomes" id="UP000249218"/>
    </source>
</evidence>
<accession>A0A2W1BH00</accession>
<keyword evidence="2" id="KW-0472">Membrane</keyword>
<keyword evidence="4" id="KW-1185">Reference proteome</keyword>
<gene>
    <name evidence="3" type="primary">HaOG214529</name>
    <name evidence="3" type="ORF">B5X24_HaOG214529</name>
</gene>
<feature type="transmembrane region" description="Helical" evidence="2">
    <location>
        <begin position="62"/>
        <end position="83"/>
    </location>
</feature>
<protein>
    <submittedName>
        <fullName evidence="3">Uncharacterized protein</fullName>
    </submittedName>
</protein>
<feature type="compositionally biased region" description="Basic and acidic residues" evidence="1">
    <location>
        <begin position="102"/>
        <end position="122"/>
    </location>
</feature>
<dbReference type="EMBL" id="KZ150416">
    <property type="protein sequence ID" value="PZC70953.1"/>
    <property type="molecule type" value="Genomic_DNA"/>
</dbReference>
<evidence type="ECO:0000256" key="1">
    <source>
        <dbReference type="SAM" id="MobiDB-lite"/>
    </source>
</evidence>
<dbReference type="AlphaFoldDB" id="A0A2W1BH00"/>
<keyword evidence="2" id="KW-1133">Transmembrane helix</keyword>
<reference evidence="3 4" key="1">
    <citation type="journal article" date="2017" name="BMC Biol.">
        <title>Genomic innovations, transcriptional plasticity and gene loss underlying the evolution and divergence of two highly polyphagous and invasive Helicoverpa pest species.</title>
        <authorList>
            <person name="Pearce S.L."/>
            <person name="Clarke D.F."/>
            <person name="East P.D."/>
            <person name="Elfekih S."/>
            <person name="Gordon K.H."/>
            <person name="Jermiin L.S."/>
            <person name="McGaughran A."/>
            <person name="Oakeshott J.G."/>
            <person name="Papanikolaou A."/>
            <person name="Perera O.P."/>
            <person name="Rane R.V."/>
            <person name="Richards S."/>
            <person name="Tay W.T."/>
            <person name="Walsh T.K."/>
            <person name="Anderson A."/>
            <person name="Anderson C.J."/>
            <person name="Asgari S."/>
            <person name="Board P.G."/>
            <person name="Bretschneider A."/>
            <person name="Campbell P.M."/>
            <person name="Chertemps T."/>
            <person name="Christeller J.T."/>
            <person name="Coppin C.W."/>
            <person name="Downes S.J."/>
            <person name="Duan G."/>
            <person name="Farnsworth C.A."/>
            <person name="Good R.T."/>
            <person name="Han L.B."/>
            <person name="Han Y.C."/>
            <person name="Hatje K."/>
            <person name="Horne I."/>
            <person name="Huang Y.P."/>
            <person name="Hughes D.S."/>
            <person name="Jacquin-Joly E."/>
            <person name="James W."/>
            <person name="Jhangiani S."/>
            <person name="Kollmar M."/>
            <person name="Kuwar S.S."/>
            <person name="Li S."/>
            <person name="Liu N.Y."/>
            <person name="Maibeche M.T."/>
            <person name="Miller J.R."/>
            <person name="Montagne N."/>
            <person name="Perry T."/>
            <person name="Qu J."/>
            <person name="Song S.V."/>
            <person name="Sutton G.G."/>
            <person name="Vogel H."/>
            <person name="Walenz B.P."/>
            <person name="Xu W."/>
            <person name="Zhang H.J."/>
            <person name="Zou Z."/>
            <person name="Batterham P."/>
            <person name="Edwards O.R."/>
            <person name="Feyereisen R."/>
            <person name="Gibbs R.A."/>
            <person name="Heckel D.G."/>
            <person name="McGrath A."/>
            <person name="Robin C."/>
            <person name="Scherer S.E."/>
            <person name="Worley K.C."/>
            <person name="Wu Y.D."/>
        </authorList>
    </citation>
    <scope>NUCLEOTIDE SEQUENCE [LARGE SCALE GENOMIC DNA]</scope>
    <source>
        <strain evidence="3">Harm_GR_Male_#8</strain>
        <tissue evidence="3">Whole organism</tissue>
    </source>
</reference>
<proteinExistence type="predicted"/>
<feature type="compositionally biased region" description="Polar residues" evidence="1">
    <location>
        <begin position="130"/>
        <end position="139"/>
    </location>
</feature>
<sequence>MKPENTIDLLNSSTLNELISVPLPDKFVAENHNTTFAEIQQKIDAAKQAELETFPHDHVHHIVIYTVLFLVCSLLLTIVMCYARYRWNKRKSNEGKPGSTTTKDETSSIEIRVEPKPEDNSKQTRRTNLARRTQSNVDIATSPGLPRTIKFNLSASTSNLSNQ</sequence>